<evidence type="ECO:0000256" key="7">
    <source>
        <dbReference type="ARBA" id="ARBA00023163"/>
    </source>
</evidence>
<dbReference type="AlphaFoldDB" id="A0A8E2DLC2"/>
<feature type="compositionally biased region" description="Low complexity" evidence="9">
    <location>
        <begin position="220"/>
        <end position="239"/>
    </location>
</feature>
<organism evidence="10 11">
    <name type="scientific">Obba rivulosa</name>
    <dbReference type="NCBI Taxonomy" id="1052685"/>
    <lineage>
        <taxon>Eukaryota</taxon>
        <taxon>Fungi</taxon>
        <taxon>Dikarya</taxon>
        <taxon>Basidiomycota</taxon>
        <taxon>Agaricomycotina</taxon>
        <taxon>Agaricomycetes</taxon>
        <taxon>Polyporales</taxon>
        <taxon>Gelatoporiaceae</taxon>
        <taxon>Obba</taxon>
    </lineage>
</organism>
<evidence type="ECO:0000256" key="9">
    <source>
        <dbReference type="SAM" id="MobiDB-lite"/>
    </source>
</evidence>
<evidence type="ECO:0000256" key="2">
    <source>
        <dbReference type="ARBA" id="ARBA00004496"/>
    </source>
</evidence>
<protein>
    <submittedName>
        <fullName evidence="10">Uncharacterized protein</fullName>
    </submittedName>
</protein>
<evidence type="ECO:0000256" key="8">
    <source>
        <dbReference type="ARBA" id="ARBA00023242"/>
    </source>
</evidence>
<comment type="subcellular location">
    <subcellularLocation>
        <location evidence="2">Cytoplasm</location>
    </subcellularLocation>
    <subcellularLocation>
        <location evidence="1">Nucleus</location>
    </subcellularLocation>
</comment>
<dbReference type="InterPro" id="IPR013734">
    <property type="entry name" value="TF_Nrm1/Whi5"/>
</dbReference>
<keyword evidence="6" id="KW-0805">Transcription regulation</keyword>
<keyword evidence="4" id="KW-0963">Cytoplasm</keyword>
<feature type="compositionally biased region" description="Low complexity" evidence="9">
    <location>
        <begin position="140"/>
        <end position="158"/>
    </location>
</feature>
<feature type="region of interest" description="Disordered" evidence="9">
    <location>
        <begin position="140"/>
        <end position="248"/>
    </location>
</feature>
<evidence type="ECO:0000256" key="3">
    <source>
        <dbReference type="ARBA" id="ARBA00006922"/>
    </source>
</evidence>
<feature type="compositionally biased region" description="Polar residues" evidence="9">
    <location>
        <begin position="349"/>
        <end position="361"/>
    </location>
</feature>
<keyword evidence="5" id="KW-0678">Repressor</keyword>
<dbReference type="GO" id="GO:0005634">
    <property type="term" value="C:nucleus"/>
    <property type="evidence" value="ECO:0007669"/>
    <property type="project" value="UniProtKB-SubCell"/>
</dbReference>
<dbReference type="Pfam" id="PF08528">
    <property type="entry name" value="Whi5"/>
    <property type="match status" value="1"/>
</dbReference>
<proteinExistence type="inferred from homology"/>
<gene>
    <name evidence="10" type="ORF">OBBRIDRAFT_792341</name>
</gene>
<keyword evidence="8" id="KW-0539">Nucleus</keyword>
<dbReference type="GO" id="GO:0005737">
    <property type="term" value="C:cytoplasm"/>
    <property type="evidence" value="ECO:0007669"/>
    <property type="project" value="UniProtKB-SubCell"/>
</dbReference>
<accession>A0A8E2DLC2</accession>
<feature type="region of interest" description="Disordered" evidence="9">
    <location>
        <begin position="336"/>
        <end position="361"/>
    </location>
</feature>
<evidence type="ECO:0000313" key="10">
    <source>
        <dbReference type="EMBL" id="OCH91407.1"/>
    </source>
</evidence>
<feature type="region of interest" description="Disordered" evidence="9">
    <location>
        <begin position="65"/>
        <end position="124"/>
    </location>
</feature>
<evidence type="ECO:0000313" key="11">
    <source>
        <dbReference type="Proteomes" id="UP000250043"/>
    </source>
</evidence>
<reference evidence="10 11" key="1">
    <citation type="submission" date="2016-07" db="EMBL/GenBank/DDBJ databases">
        <title>Draft genome of the white-rot fungus Obba rivulosa 3A-2.</title>
        <authorList>
            <consortium name="DOE Joint Genome Institute"/>
            <person name="Miettinen O."/>
            <person name="Riley R."/>
            <person name="Acob R."/>
            <person name="Barry K."/>
            <person name="Cullen D."/>
            <person name="De Vries R."/>
            <person name="Hainaut M."/>
            <person name="Hatakka A."/>
            <person name="Henrissat B."/>
            <person name="Hilden K."/>
            <person name="Kuo R."/>
            <person name="Labutti K."/>
            <person name="Lipzen A."/>
            <person name="Makela M.R."/>
            <person name="Sandor L."/>
            <person name="Spatafora J.W."/>
            <person name="Grigoriev I.V."/>
            <person name="Hibbett D.S."/>
        </authorList>
    </citation>
    <scope>NUCLEOTIDE SEQUENCE [LARGE SCALE GENOMIC DNA]</scope>
    <source>
        <strain evidence="10 11">3A-2</strain>
    </source>
</reference>
<sequence>MADPSQTVQMMTPAEAKRRKSTPDAAKATYLTSQLRLRLQYAKLKVEHGWQRQNLNEVENLYFRHTQKHRPPPTISPGGRRNLRNAPSHTSESSSSASTSSTTPGLERSEIAETASTESSQHGAAGAVFLSSRTAELNGRASNASASGGRSWSNGASSPPVAIQRTDTLKDVASPPRGVKRKHADLDRSSSTASSATLPDSGFGSQASIAAGSMGPPTHALPHPFSASSSASPALQPSHNPTPAGAAGATRMGYPHYYPQTHMPYPALPARPAPAPTGATPNSFFQAGGGLTYDAFWSSHGSATSAYRSVLANSPALLGRTDSAGSIGAAEGVAGASAPGVSHGVPGATPSTGATMTLMTR</sequence>
<dbReference type="Proteomes" id="UP000250043">
    <property type="component" value="Unassembled WGS sequence"/>
</dbReference>
<comment type="similarity">
    <text evidence="3">Belongs to the WHI5/NRM1 family.</text>
</comment>
<keyword evidence="11" id="KW-1185">Reference proteome</keyword>
<feature type="compositionally biased region" description="Low complexity" evidence="9">
    <location>
        <begin position="88"/>
        <end position="103"/>
    </location>
</feature>
<evidence type="ECO:0000256" key="1">
    <source>
        <dbReference type="ARBA" id="ARBA00004123"/>
    </source>
</evidence>
<keyword evidence="7" id="KW-0804">Transcription</keyword>
<name>A0A8E2DLC2_9APHY</name>
<feature type="compositionally biased region" description="Polar residues" evidence="9">
    <location>
        <begin position="1"/>
        <end position="10"/>
    </location>
</feature>
<feature type="compositionally biased region" description="Polar residues" evidence="9">
    <location>
        <begin position="189"/>
        <end position="208"/>
    </location>
</feature>
<dbReference type="EMBL" id="KV722386">
    <property type="protein sequence ID" value="OCH91407.1"/>
    <property type="molecule type" value="Genomic_DNA"/>
</dbReference>
<evidence type="ECO:0000256" key="6">
    <source>
        <dbReference type="ARBA" id="ARBA00023015"/>
    </source>
</evidence>
<dbReference type="OrthoDB" id="2359117at2759"/>
<evidence type="ECO:0000256" key="4">
    <source>
        <dbReference type="ARBA" id="ARBA00022490"/>
    </source>
</evidence>
<feature type="region of interest" description="Disordered" evidence="9">
    <location>
        <begin position="1"/>
        <end position="27"/>
    </location>
</feature>
<evidence type="ECO:0000256" key="5">
    <source>
        <dbReference type="ARBA" id="ARBA00022491"/>
    </source>
</evidence>